<dbReference type="RefSeq" id="WP_089766670.1">
    <property type="nucleotide sequence ID" value="NZ_FNPB01000004.1"/>
</dbReference>
<evidence type="ECO:0000313" key="4">
    <source>
        <dbReference type="Proteomes" id="UP000199170"/>
    </source>
</evidence>
<gene>
    <name evidence="3" type="ORF">SAMN04487946_10488</name>
</gene>
<dbReference type="OrthoDB" id="206387at2157"/>
<reference evidence="4" key="1">
    <citation type="submission" date="2016-10" db="EMBL/GenBank/DDBJ databases">
        <authorList>
            <person name="Varghese N."/>
            <person name="Submissions S."/>
        </authorList>
    </citation>
    <scope>NUCLEOTIDE SEQUENCE [LARGE SCALE GENOMIC DNA]</scope>
    <source>
        <strain evidence="4">CGMCC 1.10118</strain>
    </source>
</reference>
<protein>
    <recommendedName>
        <fullName evidence="5">DUF4129 domain-containing protein</fullName>
    </recommendedName>
</protein>
<evidence type="ECO:0000256" key="1">
    <source>
        <dbReference type="SAM" id="MobiDB-lite"/>
    </source>
</evidence>
<keyword evidence="4" id="KW-1185">Reference proteome</keyword>
<accession>A0A1H3FPI7</accession>
<feature type="region of interest" description="Disordered" evidence="1">
    <location>
        <begin position="550"/>
        <end position="585"/>
    </location>
</feature>
<feature type="compositionally biased region" description="Polar residues" evidence="1">
    <location>
        <begin position="1"/>
        <end position="16"/>
    </location>
</feature>
<feature type="compositionally biased region" description="Acidic residues" evidence="1">
    <location>
        <begin position="575"/>
        <end position="585"/>
    </location>
</feature>
<feature type="region of interest" description="Disordered" evidence="1">
    <location>
        <begin position="481"/>
        <end position="503"/>
    </location>
</feature>
<feature type="compositionally biased region" description="Gly residues" evidence="1">
    <location>
        <begin position="491"/>
        <end position="500"/>
    </location>
</feature>
<evidence type="ECO:0008006" key="5">
    <source>
        <dbReference type="Google" id="ProtNLM"/>
    </source>
</evidence>
<dbReference type="Proteomes" id="UP000199170">
    <property type="component" value="Unassembled WGS sequence"/>
</dbReference>
<name>A0A1H3FPI7_9EURY</name>
<keyword evidence="2" id="KW-1133">Transmembrane helix</keyword>
<dbReference type="InterPro" id="IPR013783">
    <property type="entry name" value="Ig-like_fold"/>
</dbReference>
<keyword evidence="2" id="KW-0472">Membrane</keyword>
<sequence length="685" mass="72651">MPPTQQTANNSTIQHTNPEDSDEEGELDAVQNWLTGRMAETLINCSQRTSVSEEIACSRLDEEYPEWVSNYITTARDTDGTGDDRRGRQFNETQQTHEEYRDAVQEFSETRQAYSEARENGDRERARELARELSETATRVNETGGTLTEQFERLEASTGINFGPAIRNTREVAENATSIAATVRQREFVATSLTVSANRSAIAFDGPVRISGQLRANDSAIATRSVRIVVGTRTYTVRTDADGRFDLVYRPTLLPQATESLTIAYRPAPSSLYERSEAAVNVNVSGTPSELSATLSETTAVYGETVRAEGQLRAAGRAVPNVPLRIAFAGTATRVRTDSEGEYNAGVGVTPAVSDGAQTVTIRVGLRDRAIEQTTETRAVTIESSSTNITLRATDVTSDRARITVGLATESGREVSGETLQLTVADGTRRTVTTDETGAATAALDLANRTGNVTITAAYRPSGGNLAPTTERLRIAVPDEETAATGAQTEGPGGSGGSSGPGAVSPEWAGAVVGIVALFVGGVLVAARAFGVRPTDVLARFPGGVLGALGADTEQSDGGRDEADEAPGGSSTAAEDAEITEGEPPVIDDAEALLDEGRTDEAVITIYEAVRAELVDTYELLPGLTHWELLDRLQSSGGEQVGESVLGLTTAYERAAYAPDTVGADEATAALETAKRLLSQTDQFL</sequence>
<proteinExistence type="predicted"/>
<evidence type="ECO:0000256" key="2">
    <source>
        <dbReference type="SAM" id="Phobius"/>
    </source>
</evidence>
<dbReference type="Gene3D" id="2.60.40.10">
    <property type="entry name" value="Immunoglobulins"/>
    <property type="match status" value="1"/>
</dbReference>
<keyword evidence="2" id="KW-0812">Transmembrane</keyword>
<feature type="transmembrane region" description="Helical" evidence="2">
    <location>
        <begin position="508"/>
        <end position="530"/>
    </location>
</feature>
<organism evidence="3 4">
    <name type="scientific">Halobellus clavatus</name>
    <dbReference type="NCBI Taxonomy" id="660517"/>
    <lineage>
        <taxon>Archaea</taxon>
        <taxon>Methanobacteriati</taxon>
        <taxon>Methanobacteriota</taxon>
        <taxon>Stenosarchaea group</taxon>
        <taxon>Halobacteria</taxon>
        <taxon>Halobacteriales</taxon>
        <taxon>Haloferacaceae</taxon>
        <taxon>Halobellus</taxon>
    </lineage>
</organism>
<evidence type="ECO:0000313" key="3">
    <source>
        <dbReference type="EMBL" id="SDX92717.1"/>
    </source>
</evidence>
<dbReference type="STRING" id="660517.SAMN04487946_10488"/>
<dbReference type="AlphaFoldDB" id="A0A1H3FPI7"/>
<feature type="region of interest" description="Disordered" evidence="1">
    <location>
        <begin position="1"/>
        <end position="25"/>
    </location>
</feature>
<dbReference type="EMBL" id="FNPB01000004">
    <property type="protein sequence ID" value="SDX92717.1"/>
    <property type="molecule type" value="Genomic_DNA"/>
</dbReference>